<proteinExistence type="predicted"/>
<reference evidence="1" key="2">
    <citation type="journal article" date="2022" name="New Phytol.">
        <title>Evolutionary transition to the ectomycorrhizal habit in the genomes of a hyperdiverse lineage of mushroom-forming fungi.</title>
        <authorList>
            <person name="Looney B."/>
            <person name="Miyauchi S."/>
            <person name="Morin E."/>
            <person name="Drula E."/>
            <person name="Courty P.E."/>
            <person name="Kohler A."/>
            <person name="Kuo A."/>
            <person name="LaButti K."/>
            <person name="Pangilinan J."/>
            <person name="Lipzen A."/>
            <person name="Riley R."/>
            <person name="Andreopoulos W."/>
            <person name="He G."/>
            <person name="Johnson J."/>
            <person name="Nolan M."/>
            <person name="Tritt A."/>
            <person name="Barry K.W."/>
            <person name="Grigoriev I.V."/>
            <person name="Nagy L.G."/>
            <person name="Hibbett D."/>
            <person name="Henrissat B."/>
            <person name="Matheny P.B."/>
            <person name="Labbe J."/>
            <person name="Martin F.M."/>
        </authorList>
    </citation>
    <scope>NUCLEOTIDE SEQUENCE</scope>
    <source>
        <strain evidence="1">HHB10654</strain>
    </source>
</reference>
<name>A0ACB8SLC2_9AGAM</name>
<dbReference type="Proteomes" id="UP000814140">
    <property type="component" value="Unassembled WGS sequence"/>
</dbReference>
<keyword evidence="2" id="KW-1185">Reference proteome</keyword>
<evidence type="ECO:0000313" key="1">
    <source>
        <dbReference type="EMBL" id="KAI0057022.1"/>
    </source>
</evidence>
<gene>
    <name evidence="1" type="ORF">BV25DRAFT_1841910</name>
</gene>
<organism evidence="1 2">
    <name type="scientific">Artomyces pyxidatus</name>
    <dbReference type="NCBI Taxonomy" id="48021"/>
    <lineage>
        <taxon>Eukaryota</taxon>
        <taxon>Fungi</taxon>
        <taxon>Dikarya</taxon>
        <taxon>Basidiomycota</taxon>
        <taxon>Agaricomycotina</taxon>
        <taxon>Agaricomycetes</taxon>
        <taxon>Russulales</taxon>
        <taxon>Auriscalpiaceae</taxon>
        <taxon>Artomyces</taxon>
    </lineage>
</organism>
<dbReference type="EMBL" id="MU277253">
    <property type="protein sequence ID" value="KAI0057022.1"/>
    <property type="molecule type" value="Genomic_DNA"/>
</dbReference>
<comment type="caution">
    <text evidence="1">The sequence shown here is derived from an EMBL/GenBank/DDBJ whole genome shotgun (WGS) entry which is preliminary data.</text>
</comment>
<evidence type="ECO:0000313" key="2">
    <source>
        <dbReference type="Proteomes" id="UP000814140"/>
    </source>
</evidence>
<protein>
    <submittedName>
        <fullName evidence="1">Uncharacterized protein</fullName>
    </submittedName>
</protein>
<accession>A0ACB8SLC2</accession>
<reference evidence="1" key="1">
    <citation type="submission" date="2021-03" db="EMBL/GenBank/DDBJ databases">
        <authorList>
            <consortium name="DOE Joint Genome Institute"/>
            <person name="Ahrendt S."/>
            <person name="Looney B.P."/>
            <person name="Miyauchi S."/>
            <person name="Morin E."/>
            <person name="Drula E."/>
            <person name="Courty P.E."/>
            <person name="Chicoki N."/>
            <person name="Fauchery L."/>
            <person name="Kohler A."/>
            <person name="Kuo A."/>
            <person name="Labutti K."/>
            <person name="Pangilinan J."/>
            <person name="Lipzen A."/>
            <person name="Riley R."/>
            <person name="Andreopoulos W."/>
            <person name="He G."/>
            <person name="Johnson J."/>
            <person name="Barry K.W."/>
            <person name="Grigoriev I.V."/>
            <person name="Nagy L."/>
            <person name="Hibbett D."/>
            <person name="Henrissat B."/>
            <person name="Matheny P.B."/>
            <person name="Labbe J."/>
            <person name="Martin F."/>
        </authorList>
    </citation>
    <scope>NUCLEOTIDE SEQUENCE</scope>
    <source>
        <strain evidence="1">HHB10654</strain>
    </source>
</reference>
<sequence>MSCKFHRRVNHKGVTHLPPMPCVRCLPELTAPLRRCSIFRCTYYCHPIQSRECQKKDWAAHKEGCQRIEQQALLMDADLDRAQARGAWCTAGAERLAWIVRPEPGEHLAFIIQFNADILTTPHNATTVFTRREARCYTPGRLCAFIWEVLATPGSMFFPSNPEAEYRRLEKELELRAGAIPILIVDRGGHYPFNACTTRLSVDPAGGPLCVDWLRRRL</sequence>